<evidence type="ECO:0000313" key="2">
    <source>
        <dbReference type="EMBL" id="OIN13902.1"/>
    </source>
</evidence>
<proteinExistence type="predicted"/>
<name>A0A1J4QKC7_9GAMM</name>
<keyword evidence="3" id="KW-1185">Reference proteome</keyword>
<protein>
    <recommendedName>
        <fullName evidence="1">Tyrosine specific protein phosphatases domain-containing protein</fullName>
    </recommendedName>
</protein>
<dbReference type="EMBL" id="MDKE01000004">
    <property type="protein sequence ID" value="OIN13902.1"/>
    <property type="molecule type" value="Genomic_DNA"/>
</dbReference>
<dbReference type="STRING" id="1414654.BFR47_09475"/>
<dbReference type="AlphaFoldDB" id="A0A1J4QKC7"/>
<dbReference type="Pfam" id="PF22785">
    <property type="entry name" value="Tc-R-P"/>
    <property type="match status" value="1"/>
</dbReference>
<dbReference type="SUPFAM" id="SSF52799">
    <property type="entry name" value="(Phosphotyrosine protein) phosphatases II"/>
    <property type="match status" value="1"/>
</dbReference>
<dbReference type="Gene3D" id="3.90.190.10">
    <property type="entry name" value="Protein tyrosine phosphatase superfamily"/>
    <property type="match status" value="1"/>
</dbReference>
<sequence>MSVSSHPCWSLPVAQGTLLLTPCPGTQGVALSESLSQLKASGATAVITLMTEAELSHEGLQGFSSAVQAAGLDWFHLPVPDDDLPGADFDLAWHACGAELLQRLQSGDTLALHCKGGSGRTGLVAAKLMLAAGYTAEDAISAIQALRPKAFSHPAQRSYILNSVNS</sequence>
<dbReference type="InterPro" id="IPR050561">
    <property type="entry name" value="PTP"/>
</dbReference>
<dbReference type="InterPro" id="IPR016130">
    <property type="entry name" value="Tyr_Pase_AS"/>
</dbReference>
<dbReference type="PROSITE" id="PS50056">
    <property type="entry name" value="TYR_PHOSPHATASE_2"/>
    <property type="match status" value="1"/>
</dbReference>
<dbReference type="InterPro" id="IPR000387">
    <property type="entry name" value="Tyr_Pase_dom"/>
</dbReference>
<dbReference type="OrthoDB" id="9806482at2"/>
<gene>
    <name evidence="2" type="ORF">BFR47_09475</name>
</gene>
<dbReference type="RefSeq" id="WP_071471476.1">
    <property type="nucleotide sequence ID" value="NZ_MDKE01000004.1"/>
</dbReference>
<dbReference type="FunFam" id="3.90.190.10:FF:000157">
    <property type="entry name" value="Protein-tyrosine phosphatase"/>
    <property type="match status" value="1"/>
</dbReference>
<dbReference type="GO" id="GO:0016791">
    <property type="term" value="F:phosphatase activity"/>
    <property type="evidence" value="ECO:0007669"/>
    <property type="project" value="UniProtKB-ARBA"/>
</dbReference>
<dbReference type="PANTHER" id="PTHR23339">
    <property type="entry name" value="TYROSINE SPECIFIC PROTEIN PHOSPHATASE AND DUAL SPECIFICITY PROTEIN PHOSPHATASE"/>
    <property type="match status" value="1"/>
</dbReference>
<evidence type="ECO:0000259" key="1">
    <source>
        <dbReference type="PROSITE" id="PS50056"/>
    </source>
</evidence>
<evidence type="ECO:0000313" key="3">
    <source>
        <dbReference type="Proteomes" id="UP000243073"/>
    </source>
</evidence>
<dbReference type="Proteomes" id="UP000243073">
    <property type="component" value="Unassembled WGS sequence"/>
</dbReference>
<dbReference type="PROSITE" id="PS00383">
    <property type="entry name" value="TYR_PHOSPHATASE_1"/>
    <property type="match status" value="1"/>
</dbReference>
<comment type="caution">
    <text evidence="2">The sequence shown here is derived from an EMBL/GenBank/DDBJ whole genome shotgun (WGS) entry which is preliminary data.</text>
</comment>
<organism evidence="2 3">
    <name type="scientific">Oceanisphaera psychrotolerans</name>
    <dbReference type="NCBI Taxonomy" id="1414654"/>
    <lineage>
        <taxon>Bacteria</taxon>
        <taxon>Pseudomonadati</taxon>
        <taxon>Pseudomonadota</taxon>
        <taxon>Gammaproteobacteria</taxon>
        <taxon>Aeromonadales</taxon>
        <taxon>Aeromonadaceae</taxon>
        <taxon>Oceanisphaera</taxon>
    </lineage>
</organism>
<feature type="domain" description="Tyrosine specific protein phosphatases" evidence="1">
    <location>
        <begin position="99"/>
        <end position="158"/>
    </location>
</feature>
<reference evidence="2 3" key="1">
    <citation type="submission" date="2016-07" db="EMBL/GenBank/DDBJ databases">
        <title>Draft Genome Sequence of Oceanisphaera psychrotolerans, isolated from coastal sediment samples.</title>
        <authorList>
            <person name="Zhuo S."/>
            <person name="Ruan Z."/>
        </authorList>
    </citation>
    <scope>NUCLEOTIDE SEQUENCE [LARGE SCALE GENOMIC DNA]</scope>
    <source>
        <strain evidence="2 3">LAM-WHM-ZC</strain>
    </source>
</reference>
<dbReference type="InterPro" id="IPR029021">
    <property type="entry name" value="Prot-tyrosine_phosphatase-like"/>
</dbReference>
<accession>A0A1J4QKC7</accession>